<reference evidence="3 4" key="1">
    <citation type="submission" date="2015-03" db="EMBL/GenBank/DDBJ databases">
        <authorList>
            <person name="Morales-Cruz A."/>
            <person name="Amrine K.C."/>
            <person name="Cantu D."/>
        </authorList>
    </citation>
    <scope>NUCLEOTIDE SEQUENCE [LARGE SCALE GENOMIC DNA]</scope>
    <source>
        <strain evidence="3">DS831</strain>
    </source>
</reference>
<feature type="region of interest" description="Disordered" evidence="2">
    <location>
        <begin position="1"/>
        <end position="27"/>
    </location>
</feature>
<comment type="caution">
    <text evidence="3">The sequence shown here is derived from an EMBL/GenBank/DDBJ whole genome shotgun (WGS) entry which is preliminary data.</text>
</comment>
<dbReference type="Proteomes" id="UP000034182">
    <property type="component" value="Unassembled WGS sequence"/>
</dbReference>
<proteinExistence type="predicted"/>
<feature type="coiled-coil region" evidence="1">
    <location>
        <begin position="136"/>
        <end position="247"/>
    </location>
</feature>
<reference evidence="3 4" key="2">
    <citation type="submission" date="2015-05" db="EMBL/GenBank/DDBJ databases">
        <title>Distinctive expansion of gene families associated with plant cell wall degradation and secondary metabolism in the genomes of grapevine trunk pathogens.</title>
        <authorList>
            <person name="Lawrence D.P."/>
            <person name="Travadon R."/>
            <person name="Rolshausen P.E."/>
            <person name="Baumgartner K."/>
        </authorList>
    </citation>
    <scope>NUCLEOTIDE SEQUENCE [LARGE SCALE GENOMIC DNA]</scope>
    <source>
        <strain evidence="3">DS831</strain>
    </source>
</reference>
<evidence type="ECO:0000256" key="1">
    <source>
        <dbReference type="SAM" id="Coils"/>
    </source>
</evidence>
<feature type="compositionally biased region" description="Basic and acidic residues" evidence="2">
    <location>
        <begin position="55"/>
        <end position="77"/>
    </location>
</feature>
<feature type="region of interest" description="Disordered" evidence="2">
    <location>
        <begin position="54"/>
        <end position="77"/>
    </location>
</feature>
<feature type="region of interest" description="Disordered" evidence="2">
    <location>
        <begin position="265"/>
        <end position="289"/>
    </location>
</feature>
<dbReference type="EMBL" id="LAQI01000081">
    <property type="protein sequence ID" value="KKY21769.1"/>
    <property type="molecule type" value="Genomic_DNA"/>
</dbReference>
<name>A0A0G2EH73_9PEZI</name>
<evidence type="ECO:0000256" key="2">
    <source>
        <dbReference type="SAM" id="MobiDB-lite"/>
    </source>
</evidence>
<accession>A0A0G2EH73</accession>
<organism evidence="3 4">
    <name type="scientific">Diplodia seriata</name>
    <dbReference type="NCBI Taxonomy" id="420778"/>
    <lineage>
        <taxon>Eukaryota</taxon>
        <taxon>Fungi</taxon>
        <taxon>Dikarya</taxon>
        <taxon>Ascomycota</taxon>
        <taxon>Pezizomycotina</taxon>
        <taxon>Dothideomycetes</taxon>
        <taxon>Dothideomycetes incertae sedis</taxon>
        <taxon>Botryosphaeriales</taxon>
        <taxon>Botryosphaeriaceae</taxon>
        <taxon>Diplodia</taxon>
    </lineage>
</organism>
<gene>
    <name evidence="3" type="ORF">UCDDS831_g04024</name>
</gene>
<protein>
    <submittedName>
        <fullName evidence="3">Uncharacterized protein</fullName>
    </submittedName>
</protein>
<feature type="compositionally biased region" description="Basic and acidic residues" evidence="2">
    <location>
        <begin position="270"/>
        <end position="280"/>
    </location>
</feature>
<dbReference type="AlphaFoldDB" id="A0A0G2EH73"/>
<evidence type="ECO:0000313" key="4">
    <source>
        <dbReference type="Proteomes" id="UP000034182"/>
    </source>
</evidence>
<sequence>MSGAAAQPAEAQKYSKTNDTLKRKRENWRIDDAAHKRLFSEVQGKIAHLKTSYNDAKKSRLDPKKMADLESKANDNARRIQELENKVKERDTRIEKIEHHKSSIASSLRQLRIDHGDVWAKCNLMTTICEDRNMKIQLSEVEAKKAQEQIKALLSSAGETAAILTEKKEKIQRLEADAERYTIDMEFLKNKTKIMDSEIRNYLSLLQESSLRLNKVDSEIQQYSAESKELADKLNAAEKREERLEQTLYMTTKALLEVTQDEQVAAVSTRSDRDSSKNENDTASDNVGLKHLLQQIVPQNVREGVINARK</sequence>
<keyword evidence="1" id="KW-0175">Coiled coil</keyword>
<evidence type="ECO:0000313" key="3">
    <source>
        <dbReference type="EMBL" id="KKY21769.1"/>
    </source>
</evidence>